<dbReference type="AlphaFoldDB" id="A0A853BV21"/>
<keyword evidence="2" id="KW-1185">Reference proteome</keyword>
<dbReference type="EMBL" id="JACCFO010000001">
    <property type="protein sequence ID" value="NYI98820.1"/>
    <property type="molecule type" value="Genomic_DNA"/>
</dbReference>
<evidence type="ECO:0008006" key="3">
    <source>
        <dbReference type="Google" id="ProtNLM"/>
    </source>
</evidence>
<evidence type="ECO:0000313" key="1">
    <source>
        <dbReference type="EMBL" id="NYI98820.1"/>
    </source>
</evidence>
<comment type="caution">
    <text evidence="1">The sequence shown here is derived from an EMBL/GenBank/DDBJ whole genome shotgun (WGS) entry which is preliminary data.</text>
</comment>
<reference evidence="1 2" key="1">
    <citation type="submission" date="2020-07" db="EMBL/GenBank/DDBJ databases">
        <title>Sequencing the genomes of 1000 actinobacteria strains.</title>
        <authorList>
            <person name="Klenk H.-P."/>
        </authorList>
    </citation>
    <scope>NUCLEOTIDE SEQUENCE [LARGE SCALE GENOMIC DNA]</scope>
    <source>
        <strain evidence="1 2">DSM 45927</strain>
    </source>
</reference>
<accession>A0A853BV21</accession>
<organism evidence="1 2">
    <name type="scientific">Streptomonospora nanhaiensis</name>
    <dbReference type="NCBI Taxonomy" id="1323731"/>
    <lineage>
        <taxon>Bacteria</taxon>
        <taxon>Bacillati</taxon>
        <taxon>Actinomycetota</taxon>
        <taxon>Actinomycetes</taxon>
        <taxon>Streptosporangiales</taxon>
        <taxon>Nocardiopsidaceae</taxon>
        <taxon>Streptomonospora</taxon>
    </lineage>
</organism>
<proteinExistence type="predicted"/>
<evidence type="ECO:0000313" key="2">
    <source>
        <dbReference type="Proteomes" id="UP000575985"/>
    </source>
</evidence>
<sequence length="46" mass="5209">MRESTVSAETAIREALILRNWTCRLCSYSNPDSEDICCQRCGAVKK</sequence>
<gene>
    <name evidence="1" type="ORF">HNR12_005097</name>
</gene>
<dbReference type="Proteomes" id="UP000575985">
    <property type="component" value="Unassembled WGS sequence"/>
</dbReference>
<name>A0A853BV21_9ACTN</name>
<dbReference type="RefSeq" id="WP_179769900.1">
    <property type="nucleotide sequence ID" value="NZ_JACCFO010000001.1"/>
</dbReference>
<protein>
    <recommendedName>
        <fullName evidence="3">RanBP2-type domain-containing protein</fullName>
    </recommendedName>
</protein>